<evidence type="ECO:0000313" key="1">
    <source>
        <dbReference type="EMBL" id="WYF46783.1"/>
    </source>
</evidence>
<dbReference type="RefSeq" id="WP_339098301.1">
    <property type="nucleotide sequence ID" value="NZ_CP149785.1"/>
</dbReference>
<sequence>MAKADTVKEVLAANGQTVSEDLTQKQLDELLTIAERDGAQNLTAFSAKLAEFTPAAQTEPAQAKARSETPATPKVELVEVRVRDDIAAYGGEFTDMDSGRSIGKEAVSVPKTAFIAEKLRTGEIVEAD</sequence>
<proteinExistence type="predicted"/>
<keyword evidence="1" id="KW-0614">Plasmid</keyword>
<name>A0AAU6Q8T3_9DEIO</name>
<protein>
    <recommendedName>
        <fullName evidence="2">DNA-binding protein</fullName>
    </recommendedName>
</protein>
<gene>
    <name evidence="1" type="ORF">WDJ50_18645</name>
</gene>
<accession>A0AAU6Q8T3</accession>
<organism evidence="1">
    <name type="scientific">Deinococcus sp. VB142</name>
    <dbReference type="NCBI Taxonomy" id="3112952"/>
    <lineage>
        <taxon>Bacteria</taxon>
        <taxon>Thermotogati</taxon>
        <taxon>Deinococcota</taxon>
        <taxon>Deinococci</taxon>
        <taxon>Deinococcales</taxon>
        <taxon>Deinococcaceae</taxon>
        <taxon>Deinococcus</taxon>
    </lineage>
</organism>
<geneLocation type="plasmid" evidence="1">
    <name>p2</name>
</geneLocation>
<dbReference type="EMBL" id="CP149785">
    <property type="protein sequence ID" value="WYF46783.1"/>
    <property type="molecule type" value="Genomic_DNA"/>
</dbReference>
<evidence type="ECO:0008006" key="2">
    <source>
        <dbReference type="Google" id="ProtNLM"/>
    </source>
</evidence>
<reference evidence="1" key="1">
    <citation type="submission" date="2024-03" db="EMBL/GenBank/DDBJ databases">
        <title>Deinococcus weizhi sp. nov., isolated from human skin.</title>
        <authorList>
            <person name="Wei Z."/>
            <person name="Tian F."/>
            <person name="Yang C."/>
            <person name="Xin L.T."/>
            <person name="Wen Z.J."/>
            <person name="Lan K.C."/>
            <person name="Yu L."/>
            <person name="Zhe W."/>
            <person name="Dan F.D."/>
            <person name="Jun W."/>
            <person name="Rui Z."/>
            <person name="Yong X.J."/>
            <person name="Ting Y."/>
            <person name="Wei X."/>
            <person name="Xu Z.G."/>
            <person name="Xin Z."/>
            <person name="Dong F.G."/>
            <person name="Ni X.M."/>
            <person name="Zheng M.G."/>
            <person name="Chun Y."/>
            <person name="Qian W.X."/>
        </authorList>
    </citation>
    <scope>NUCLEOTIDE SEQUENCE</scope>
    <source>
        <strain evidence="1">VB142</strain>
        <plasmid evidence="1">p2</plasmid>
    </source>
</reference>
<dbReference type="AlphaFoldDB" id="A0AAU6Q8T3"/>